<reference evidence="5 6" key="1">
    <citation type="submission" date="2022-04" db="EMBL/GenBank/DDBJ databases">
        <title>Human microbiome associated bacterial genomes.</title>
        <authorList>
            <person name="Sandstrom S."/>
            <person name="Salamzade R."/>
            <person name="Kalan L.R."/>
        </authorList>
    </citation>
    <scope>NUCLEOTIDE SEQUENCE [LARGE SCALE GENOMIC DNA]</scope>
    <source>
        <strain evidence="6">p3-SID1799</strain>
    </source>
</reference>
<dbReference type="GO" id="GO:0016787">
    <property type="term" value="F:hydrolase activity"/>
    <property type="evidence" value="ECO:0007669"/>
    <property type="project" value="UniProtKB-KW"/>
</dbReference>
<dbReference type="InterPro" id="IPR000086">
    <property type="entry name" value="NUDIX_hydrolase_dom"/>
</dbReference>
<accession>A0ABT2HYU3</accession>
<dbReference type="Proteomes" id="UP001525379">
    <property type="component" value="Unassembled WGS sequence"/>
</dbReference>
<feature type="domain" description="Nudix hydrolase" evidence="4">
    <location>
        <begin position="64"/>
        <end position="193"/>
    </location>
</feature>
<feature type="compositionally biased region" description="Pro residues" evidence="3">
    <location>
        <begin position="38"/>
        <end position="47"/>
    </location>
</feature>
<evidence type="ECO:0000256" key="3">
    <source>
        <dbReference type="SAM" id="MobiDB-lite"/>
    </source>
</evidence>
<evidence type="ECO:0000313" key="5">
    <source>
        <dbReference type="EMBL" id="MCT2043482.1"/>
    </source>
</evidence>
<keyword evidence="6" id="KW-1185">Reference proteome</keyword>
<dbReference type="EMBL" id="JALXSQ010000047">
    <property type="protein sequence ID" value="MCT2043482.1"/>
    <property type="molecule type" value="Genomic_DNA"/>
</dbReference>
<name>A0ABT2HYU3_9MICO</name>
<dbReference type="SUPFAM" id="SSF55811">
    <property type="entry name" value="Nudix"/>
    <property type="match status" value="1"/>
</dbReference>
<dbReference type="RefSeq" id="WP_260104627.1">
    <property type="nucleotide sequence ID" value="NZ_JALXSQ010000047.1"/>
</dbReference>
<comment type="cofactor">
    <cofactor evidence="1">
        <name>Mg(2+)</name>
        <dbReference type="ChEBI" id="CHEBI:18420"/>
    </cofactor>
</comment>
<feature type="region of interest" description="Disordered" evidence="3">
    <location>
        <begin position="30"/>
        <end position="55"/>
    </location>
</feature>
<sequence length="340" mass="36522">MHESHDDTKRVLPGEPPLEAELIDHVPGYGAGIQAEPPRGPSTPLPPDSGEGWTEGPNGERVWGRHGAAGLLLIDRSRGVLLQHRAVWSHHGDTWGIPGGAIHADESPVAGALREAEEESCVPADAVSPLASHVLDLGFWQYTTVLGETTRTVEARPGDEESAGIAWVRPDHVERLALHPAFGRAWPNLRSLLVARPRIVIDTANLVGSVPDGWWRDRAGASEQLIDRIHELLTEGLPAELFGLDAARVWPEVHLVLEGAACRADRGRDGLVHVHRSPNAGDDHIVKVTEHLIAELRDAGAGAGHVLVVTSDKELRVRVGELGAKLAASKGFREAVGFDA</sequence>
<dbReference type="InterPro" id="IPR015797">
    <property type="entry name" value="NUDIX_hydrolase-like_dom_sf"/>
</dbReference>
<dbReference type="PANTHER" id="PTHR43046:SF2">
    <property type="entry name" value="8-OXO-DGTP DIPHOSPHATASE-RELATED"/>
    <property type="match status" value="1"/>
</dbReference>
<organism evidence="5 6">
    <name type="scientific">Pseudoclavibacter albus</name>
    <dbReference type="NCBI Taxonomy" id="272241"/>
    <lineage>
        <taxon>Bacteria</taxon>
        <taxon>Bacillati</taxon>
        <taxon>Actinomycetota</taxon>
        <taxon>Actinomycetes</taxon>
        <taxon>Micrococcales</taxon>
        <taxon>Microbacteriaceae</taxon>
        <taxon>Pseudoclavibacter</taxon>
    </lineage>
</organism>
<proteinExistence type="predicted"/>
<dbReference type="PANTHER" id="PTHR43046">
    <property type="entry name" value="GDP-MANNOSE MANNOSYL HYDROLASE"/>
    <property type="match status" value="1"/>
</dbReference>
<evidence type="ECO:0000256" key="2">
    <source>
        <dbReference type="ARBA" id="ARBA00022801"/>
    </source>
</evidence>
<dbReference type="Gene3D" id="3.90.79.10">
    <property type="entry name" value="Nucleoside Triphosphate Pyrophosphohydrolase"/>
    <property type="match status" value="1"/>
</dbReference>
<gene>
    <name evidence="5" type="ORF">M3D15_09115</name>
</gene>
<dbReference type="PROSITE" id="PS51462">
    <property type="entry name" value="NUDIX"/>
    <property type="match status" value="1"/>
</dbReference>
<dbReference type="Pfam" id="PF00293">
    <property type="entry name" value="NUDIX"/>
    <property type="match status" value="1"/>
</dbReference>
<protein>
    <submittedName>
        <fullName evidence="5">NUDIX hydrolase</fullName>
    </submittedName>
</protein>
<evidence type="ECO:0000259" key="4">
    <source>
        <dbReference type="PROSITE" id="PS51462"/>
    </source>
</evidence>
<evidence type="ECO:0000256" key="1">
    <source>
        <dbReference type="ARBA" id="ARBA00001946"/>
    </source>
</evidence>
<keyword evidence="2 5" id="KW-0378">Hydrolase</keyword>
<evidence type="ECO:0000313" key="6">
    <source>
        <dbReference type="Proteomes" id="UP001525379"/>
    </source>
</evidence>
<comment type="caution">
    <text evidence="5">The sequence shown here is derived from an EMBL/GenBank/DDBJ whole genome shotgun (WGS) entry which is preliminary data.</text>
</comment>